<accession>A0A8T8X5X2</accession>
<protein>
    <submittedName>
        <fullName evidence="2">Uncharacterized protein</fullName>
    </submittedName>
</protein>
<dbReference type="Proteomes" id="UP000249497">
    <property type="component" value="Unassembled WGS sequence"/>
</dbReference>
<feature type="region of interest" description="Disordered" evidence="1">
    <location>
        <begin position="120"/>
        <end position="150"/>
    </location>
</feature>
<keyword evidence="3" id="KW-1185">Reference proteome</keyword>
<proteinExistence type="predicted"/>
<dbReference type="EMBL" id="KZ824786">
    <property type="protein sequence ID" value="RAH82849.1"/>
    <property type="molecule type" value="Genomic_DNA"/>
</dbReference>
<evidence type="ECO:0000313" key="2">
    <source>
        <dbReference type="EMBL" id="RAH82849.1"/>
    </source>
</evidence>
<evidence type="ECO:0000256" key="1">
    <source>
        <dbReference type="SAM" id="MobiDB-lite"/>
    </source>
</evidence>
<name>A0A8T8X5X2_ASPJA</name>
<dbReference type="AlphaFoldDB" id="A0A8T8X5X2"/>
<reference evidence="2 3" key="1">
    <citation type="submission" date="2018-02" db="EMBL/GenBank/DDBJ databases">
        <title>The genomes of Aspergillus section Nigri reveals drivers in fungal speciation.</title>
        <authorList>
            <consortium name="DOE Joint Genome Institute"/>
            <person name="Vesth T.C."/>
            <person name="Nybo J."/>
            <person name="Theobald S."/>
            <person name="Brandl J."/>
            <person name="Frisvad J.C."/>
            <person name="Nielsen K.F."/>
            <person name="Lyhne E.K."/>
            <person name="Kogle M.E."/>
            <person name="Kuo A."/>
            <person name="Riley R."/>
            <person name="Clum A."/>
            <person name="Nolan M."/>
            <person name="Lipzen A."/>
            <person name="Salamov A."/>
            <person name="Henrissat B."/>
            <person name="Wiebenga A."/>
            <person name="De vries R.P."/>
            <person name="Grigoriev I.V."/>
            <person name="Mortensen U.H."/>
            <person name="Andersen M.R."/>
            <person name="Baker S.E."/>
        </authorList>
    </citation>
    <scope>NUCLEOTIDE SEQUENCE [LARGE SCALE GENOMIC DNA]</scope>
    <source>
        <strain evidence="2 3">CBS 114.51</strain>
    </source>
</reference>
<organism evidence="2 3">
    <name type="scientific">Aspergillus japonicus CBS 114.51</name>
    <dbReference type="NCBI Taxonomy" id="1448312"/>
    <lineage>
        <taxon>Eukaryota</taxon>
        <taxon>Fungi</taxon>
        <taxon>Dikarya</taxon>
        <taxon>Ascomycota</taxon>
        <taxon>Pezizomycotina</taxon>
        <taxon>Eurotiomycetes</taxon>
        <taxon>Eurotiomycetidae</taxon>
        <taxon>Eurotiales</taxon>
        <taxon>Aspergillaceae</taxon>
        <taxon>Aspergillus</taxon>
        <taxon>Aspergillus subgen. Circumdati</taxon>
    </lineage>
</organism>
<evidence type="ECO:0000313" key="3">
    <source>
        <dbReference type="Proteomes" id="UP000249497"/>
    </source>
</evidence>
<dbReference type="RefSeq" id="XP_025528743.1">
    <property type="nucleotide sequence ID" value="XM_025677514.1"/>
</dbReference>
<sequence>MSLSKSRAMRKQKEGLTAVSLPLRAMDQDLQHFMEWWTPTSLPALHPVPVPHTSLPPGKPGSADGQAYMRLVAQLLVAHSSLPVPSKELGAFGCFSWFVACCYRCVVFLLKDGSERSSIPWEWRNSNGGRGGNGAPSGSDGECLDRLHRA</sequence>
<dbReference type="GeneID" id="37181207"/>
<gene>
    <name evidence="2" type="ORF">BO86DRAFT_62416</name>
</gene>